<dbReference type="AlphaFoldDB" id="A0A366DFE5"/>
<dbReference type="InterPro" id="IPR005564">
    <property type="entry name" value="Major_capsid_GpE"/>
</dbReference>
<evidence type="ECO:0000313" key="1">
    <source>
        <dbReference type="EMBL" id="RBO87968.1"/>
    </source>
</evidence>
<dbReference type="Pfam" id="PF03864">
    <property type="entry name" value="Phage_cap_E"/>
    <property type="match status" value="1"/>
</dbReference>
<accession>A0A366DFE5</accession>
<gene>
    <name evidence="1" type="ORF">DFR74_110224</name>
</gene>
<name>A0A366DFE5_9NOCA</name>
<dbReference type="OrthoDB" id="3196427at2"/>
<dbReference type="STRING" id="1210090.GCA_001613185_00948"/>
<organism evidence="1 2">
    <name type="scientific">Nocardia puris</name>
    <dbReference type="NCBI Taxonomy" id="208602"/>
    <lineage>
        <taxon>Bacteria</taxon>
        <taxon>Bacillati</taxon>
        <taxon>Actinomycetota</taxon>
        <taxon>Actinomycetes</taxon>
        <taxon>Mycobacteriales</taxon>
        <taxon>Nocardiaceae</taxon>
        <taxon>Nocardia</taxon>
    </lineage>
</organism>
<dbReference type="EMBL" id="QNRE01000010">
    <property type="protein sequence ID" value="RBO87968.1"/>
    <property type="molecule type" value="Genomic_DNA"/>
</dbReference>
<dbReference type="Proteomes" id="UP000252586">
    <property type="component" value="Unassembled WGS sequence"/>
</dbReference>
<evidence type="ECO:0000313" key="2">
    <source>
        <dbReference type="Proteomes" id="UP000252586"/>
    </source>
</evidence>
<protein>
    <submittedName>
        <fullName evidence="1">Major capsid protein E</fullName>
    </submittedName>
</protein>
<reference evidence="1 2" key="1">
    <citation type="submission" date="2018-06" db="EMBL/GenBank/DDBJ databases">
        <title>Genomic Encyclopedia of Type Strains, Phase IV (KMG-IV): sequencing the most valuable type-strain genomes for metagenomic binning, comparative biology and taxonomic classification.</title>
        <authorList>
            <person name="Goeker M."/>
        </authorList>
    </citation>
    <scope>NUCLEOTIDE SEQUENCE [LARGE SCALE GENOMIC DNA]</scope>
    <source>
        <strain evidence="1 2">DSM 44599</strain>
    </source>
</reference>
<proteinExistence type="predicted"/>
<keyword evidence="2" id="KW-1185">Reference proteome</keyword>
<dbReference type="RefSeq" id="WP_084537341.1">
    <property type="nucleotide sequence ID" value="NZ_QNRE01000010.1"/>
</dbReference>
<sequence length="345" mass="37326">MSLIFDGPVTPDDATFFVRQVPTPSDHLLAKFVPDRLVQEQTIRLANATRVNRTASFRAFDGNIPQLERDFVSTREVDLLPMSVQGSKGELERLMLEKARQDGGNSAAIIQAIYDDLEAGVRAIRNRVEVARGELLSTGKITLDENGIQLTADYQVPEHHFVAPAVPWTSVAEATIVTDLTGWVELYIADVGAPPSGMIISRRTGGLIQRNAEFKAYSHSIAGTPQIVSRSIVNSVLDDFNLPPISAVYDTVINVGGVDRRVIPEDRVIFLPPSGSPFAHVAWGITATALELVSAAQTDMAFADAPGLVGVVVKSGPPYKETTVVDSLLLPVLERPEALMVADAY</sequence>
<comment type="caution">
    <text evidence="1">The sequence shown here is derived from an EMBL/GenBank/DDBJ whole genome shotgun (WGS) entry which is preliminary data.</text>
</comment>